<reference evidence="1" key="2">
    <citation type="submission" date="2016-06" db="EMBL/GenBank/DDBJ databases">
        <title>The genome of a short-lived fish provides insights into sex chromosome evolution and the genetic control of aging.</title>
        <authorList>
            <person name="Reichwald K."/>
            <person name="Felder M."/>
            <person name="Petzold A."/>
            <person name="Koch P."/>
            <person name="Groth M."/>
            <person name="Platzer M."/>
        </authorList>
    </citation>
    <scope>NUCLEOTIDE SEQUENCE</scope>
    <source>
        <tissue evidence="1">Brain</tissue>
    </source>
</reference>
<evidence type="ECO:0000313" key="1">
    <source>
        <dbReference type="EMBL" id="SBP08976.1"/>
    </source>
</evidence>
<dbReference type="AlphaFoldDB" id="A0A1A7WTJ7"/>
<name>A0A1A7WTJ7_9TELE</name>
<accession>A0A1A7WTJ7</accession>
<sequence length="84" mass="9671">RKPLESMFCDVHRFMVAVGQRWGSESETWTRVALGSQNGQEFTLTLLLKTCFDWNLLCKTPRFSQTLPSKTCPIIWTCPLKSCD</sequence>
<proteinExistence type="predicted"/>
<gene>
    <name evidence="1" type="primary">SLTM</name>
</gene>
<feature type="non-terminal residue" evidence="1">
    <location>
        <position position="84"/>
    </location>
</feature>
<protein>
    <submittedName>
        <fullName evidence="1">SAFB-like, transcription modulator</fullName>
    </submittedName>
</protein>
<reference evidence="1" key="1">
    <citation type="submission" date="2016-05" db="EMBL/GenBank/DDBJ databases">
        <authorList>
            <person name="Lavstsen T."/>
            <person name="Jespersen J.S."/>
        </authorList>
    </citation>
    <scope>NUCLEOTIDE SEQUENCE</scope>
    <source>
        <tissue evidence="1">Brain</tissue>
    </source>
</reference>
<feature type="non-terminal residue" evidence="1">
    <location>
        <position position="1"/>
    </location>
</feature>
<organism evidence="1">
    <name type="scientific">Iconisemion striatum</name>
    <dbReference type="NCBI Taxonomy" id="60296"/>
    <lineage>
        <taxon>Eukaryota</taxon>
        <taxon>Metazoa</taxon>
        <taxon>Chordata</taxon>
        <taxon>Craniata</taxon>
        <taxon>Vertebrata</taxon>
        <taxon>Euteleostomi</taxon>
        <taxon>Actinopterygii</taxon>
        <taxon>Neopterygii</taxon>
        <taxon>Teleostei</taxon>
        <taxon>Neoteleostei</taxon>
        <taxon>Acanthomorphata</taxon>
        <taxon>Ovalentaria</taxon>
        <taxon>Atherinomorphae</taxon>
        <taxon>Cyprinodontiformes</taxon>
        <taxon>Nothobranchiidae</taxon>
        <taxon>Iconisemion</taxon>
    </lineage>
</organism>
<dbReference type="EMBL" id="HADW01007576">
    <property type="protein sequence ID" value="SBP08976.1"/>
    <property type="molecule type" value="Transcribed_RNA"/>
</dbReference>